<evidence type="ECO:0000256" key="11">
    <source>
        <dbReference type="ARBA" id="ARBA00049878"/>
    </source>
</evidence>
<gene>
    <name evidence="12" type="ORF">LX77_01674</name>
</gene>
<comment type="similarity">
    <text evidence="2">Belongs to the MoaE family.</text>
</comment>
<evidence type="ECO:0000256" key="8">
    <source>
        <dbReference type="ARBA" id="ARBA00030407"/>
    </source>
</evidence>
<evidence type="ECO:0000256" key="1">
    <source>
        <dbReference type="ARBA" id="ARBA00005046"/>
    </source>
</evidence>
<evidence type="ECO:0000256" key="7">
    <source>
        <dbReference type="ARBA" id="ARBA00029745"/>
    </source>
</evidence>
<comment type="pathway">
    <text evidence="1">Cofactor biosynthesis; molybdopterin biosynthesis.</text>
</comment>
<evidence type="ECO:0000256" key="3">
    <source>
        <dbReference type="ARBA" id="ARBA00011950"/>
    </source>
</evidence>
<comment type="caution">
    <text evidence="12">The sequence shown here is derived from an EMBL/GenBank/DDBJ whole genome shotgun (WGS) entry which is preliminary data.</text>
</comment>
<dbReference type="InterPro" id="IPR036563">
    <property type="entry name" value="MoaE_sf"/>
</dbReference>
<dbReference type="GO" id="GO:0006777">
    <property type="term" value="P:Mo-molybdopterin cofactor biosynthetic process"/>
    <property type="evidence" value="ECO:0007669"/>
    <property type="project" value="UniProtKB-KW"/>
</dbReference>
<dbReference type="Proteomes" id="UP000248987">
    <property type="component" value="Unassembled WGS sequence"/>
</dbReference>
<evidence type="ECO:0000256" key="2">
    <source>
        <dbReference type="ARBA" id="ARBA00005426"/>
    </source>
</evidence>
<evidence type="ECO:0000256" key="4">
    <source>
        <dbReference type="ARBA" id="ARBA00013858"/>
    </source>
</evidence>
<evidence type="ECO:0000256" key="10">
    <source>
        <dbReference type="ARBA" id="ARBA00032474"/>
    </source>
</evidence>
<protein>
    <recommendedName>
        <fullName evidence="4">Molybdopterin synthase catalytic subunit</fullName>
        <ecNumber evidence="3">2.8.1.12</ecNumber>
    </recommendedName>
    <alternativeName>
        <fullName evidence="9">MPT synthase subunit 2</fullName>
    </alternativeName>
    <alternativeName>
        <fullName evidence="7">Molybdenum cofactor biosynthesis protein E</fullName>
    </alternativeName>
    <alternativeName>
        <fullName evidence="8">Molybdopterin-converting factor large subunit</fullName>
    </alternativeName>
    <alternativeName>
        <fullName evidence="10">Molybdopterin-converting factor subunit 2</fullName>
    </alternativeName>
</protein>
<organism evidence="12 13">
    <name type="scientific">Gelidibacter algens</name>
    <dbReference type="NCBI Taxonomy" id="49280"/>
    <lineage>
        <taxon>Bacteria</taxon>
        <taxon>Pseudomonadati</taxon>
        <taxon>Bacteroidota</taxon>
        <taxon>Flavobacteriia</taxon>
        <taxon>Flavobacteriales</taxon>
        <taxon>Flavobacteriaceae</taxon>
        <taxon>Gelidibacter</taxon>
    </lineage>
</organism>
<dbReference type="STRING" id="49280.A9996_10240"/>
<name>A0A1A7R3S4_9FLAO</name>
<dbReference type="CDD" id="cd00756">
    <property type="entry name" value="MoaE"/>
    <property type="match status" value="1"/>
</dbReference>
<dbReference type="PANTHER" id="PTHR23404">
    <property type="entry name" value="MOLYBDOPTERIN SYNTHASE RELATED"/>
    <property type="match status" value="1"/>
</dbReference>
<dbReference type="GO" id="GO:0030366">
    <property type="term" value="F:molybdopterin synthase activity"/>
    <property type="evidence" value="ECO:0007669"/>
    <property type="project" value="UniProtKB-EC"/>
</dbReference>
<dbReference type="InterPro" id="IPR003448">
    <property type="entry name" value="Mopterin_biosynth_MoaE"/>
</dbReference>
<reference evidence="12 13" key="1">
    <citation type="submission" date="2018-06" db="EMBL/GenBank/DDBJ databases">
        <title>Genomic Encyclopedia of Archaeal and Bacterial Type Strains, Phase II (KMG-II): from individual species to whole genera.</title>
        <authorList>
            <person name="Goeker M."/>
        </authorList>
    </citation>
    <scope>NUCLEOTIDE SEQUENCE [LARGE SCALE GENOMIC DNA]</scope>
    <source>
        <strain evidence="12 13">DSM 12408</strain>
    </source>
</reference>
<evidence type="ECO:0000256" key="6">
    <source>
        <dbReference type="ARBA" id="ARBA00026066"/>
    </source>
</evidence>
<accession>A0A1A7R3S4</accession>
<dbReference type="AlphaFoldDB" id="A0A1A7R3S4"/>
<dbReference type="Gene3D" id="3.90.1170.40">
    <property type="entry name" value="Molybdopterin biosynthesis MoaE subunit"/>
    <property type="match status" value="1"/>
</dbReference>
<proteinExistence type="inferred from homology"/>
<evidence type="ECO:0000313" key="12">
    <source>
        <dbReference type="EMBL" id="RAJ24678.1"/>
    </source>
</evidence>
<comment type="catalytic activity">
    <reaction evidence="11">
        <text>2 [molybdopterin-synthase sulfur-carrier protein]-C-terminal-Gly-aminoethanethioate + cyclic pyranopterin phosphate + H2O = molybdopterin + 2 [molybdopterin-synthase sulfur-carrier protein]-C-terminal Gly-Gly + 2 H(+)</text>
        <dbReference type="Rhea" id="RHEA:26333"/>
        <dbReference type="Rhea" id="RHEA-COMP:12202"/>
        <dbReference type="Rhea" id="RHEA-COMP:19907"/>
        <dbReference type="ChEBI" id="CHEBI:15377"/>
        <dbReference type="ChEBI" id="CHEBI:15378"/>
        <dbReference type="ChEBI" id="CHEBI:58698"/>
        <dbReference type="ChEBI" id="CHEBI:59648"/>
        <dbReference type="ChEBI" id="CHEBI:90778"/>
        <dbReference type="ChEBI" id="CHEBI:232372"/>
        <dbReference type="EC" id="2.8.1.12"/>
    </reaction>
</comment>
<comment type="subunit">
    <text evidence="6">Heterotetramer of 2 MoaD subunits and 2 MoaE subunits. Also stable as homodimer. The enzyme changes between these two forms during catalysis.</text>
</comment>
<evidence type="ECO:0000313" key="13">
    <source>
        <dbReference type="Proteomes" id="UP000248987"/>
    </source>
</evidence>
<sequence>MDKKKPKKVFVHGAIPPEKIANSIANHQSKTNIGAHSIFLGQIRADVIEGKTVSAIEYSAYEDMAERVFHEIREAAFSKFDITCAHIYHSLGEVKTGELCLFVFTSSAHRKIAIEACNYFVEEIKANVPIFGKEIFEDETHQWKVNT</sequence>
<keyword evidence="13" id="KW-1185">Reference proteome</keyword>
<dbReference type="EC" id="2.8.1.12" evidence="3"/>
<evidence type="ECO:0000256" key="5">
    <source>
        <dbReference type="ARBA" id="ARBA00023150"/>
    </source>
</evidence>
<dbReference type="SUPFAM" id="SSF54690">
    <property type="entry name" value="Molybdopterin synthase subunit MoaE"/>
    <property type="match status" value="1"/>
</dbReference>
<dbReference type="RefSeq" id="WP_066434189.1">
    <property type="nucleotide sequence ID" value="NZ_LZRN01000018.1"/>
</dbReference>
<keyword evidence="5" id="KW-0501">Molybdenum cofactor biosynthesis</keyword>
<dbReference type="OrthoDB" id="9803224at2"/>
<dbReference type="Pfam" id="PF02391">
    <property type="entry name" value="MoaE"/>
    <property type="match status" value="1"/>
</dbReference>
<dbReference type="EMBL" id="QLLQ01000005">
    <property type="protein sequence ID" value="RAJ24678.1"/>
    <property type="molecule type" value="Genomic_DNA"/>
</dbReference>
<evidence type="ECO:0000256" key="9">
    <source>
        <dbReference type="ARBA" id="ARBA00030781"/>
    </source>
</evidence>